<evidence type="ECO:0000313" key="1">
    <source>
        <dbReference type="EMBL" id="KAH6623155.1"/>
    </source>
</evidence>
<accession>A0ACB7P0T0</accession>
<dbReference type="Proteomes" id="UP000724584">
    <property type="component" value="Unassembled WGS sequence"/>
</dbReference>
<evidence type="ECO:0000313" key="2">
    <source>
        <dbReference type="Proteomes" id="UP000724584"/>
    </source>
</evidence>
<comment type="caution">
    <text evidence="1">The sequence shown here is derived from an EMBL/GenBank/DDBJ whole genome shotgun (WGS) entry which is preliminary data.</text>
</comment>
<dbReference type="EMBL" id="JAGIZQ010000006">
    <property type="protein sequence ID" value="KAH6623155.1"/>
    <property type="molecule type" value="Genomic_DNA"/>
</dbReference>
<reference evidence="1 2" key="1">
    <citation type="journal article" date="2021" name="Nat. Commun.">
        <title>Genetic determinants of endophytism in the Arabidopsis root mycobiome.</title>
        <authorList>
            <person name="Mesny F."/>
            <person name="Miyauchi S."/>
            <person name="Thiergart T."/>
            <person name="Pickel B."/>
            <person name="Atanasova L."/>
            <person name="Karlsson M."/>
            <person name="Huettel B."/>
            <person name="Barry K.W."/>
            <person name="Haridas S."/>
            <person name="Chen C."/>
            <person name="Bauer D."/>
            <person name="Andreopoulos W."/>
            <person name="Pangilinan J."/>
            <person name="LaButti K."/>
            <person name="Riley R."/>
            <person name="Lipzen A."/>
            <person name="Clum A."/>
            <person name="Drula E."/>
            <person name="Henrissat B."/>
            <person name="Kohler A."/>
            <person name="Grigoriev I.V."/>
            <person name="Martin F.M."/>
            <person name="Hacquard S."/>
        </authorList>
    </citation>
    <scope>NUCLEOTIDE SEQUENCE [LARGE SCALE GENOMIC DNA]</scope>
    <source>
        <strain evidence="1 2">MPI-SDFR-AT-0079</strain>
    </source>
</reference>
<sequence>MQFENPLTTDKGLGATVKDLLPVPATDPADLDVGGQDSTTVPGDGPTFSHALATETRDNGNQKQHHPEKDVQDLGWNEPKQNIAAPLIAGMDNEELWLLIRRFNKQIYDVKATPYPPPGGLDLNIADDEEFSPDKMRANIERLYMTVGVGLLAAWKHVARLRSWRERKRTAYFATAYFIAWSLDILTPLLSAVLLALIGSPRARETLFPPAPVALVDSKTGGVQKPMAGVLGSHDSATGAPENHKGEAVEQEASNFVTGIASVALSSAAGKHPQGDPDSDDFVAVDAAPDPTSLAAITVDAKDKASGRKTGSKHDKTKVPIETVIWTKMRPIMHTLGTIADTWERLANALSPIPLFPSEIYRLRLITILLPLLAGFSFVVTPYRLVKSLSFLIGALFFGDPILSRGFDWLNRTIPNWQKLLEPRNTILKGAPTNAQLTLTLLRHGEANHAPLPPPPRTTSPPPDQPAELTSQDLDTSDGPPPLNATPSELNAAITPSPPTTTTTPTPTPNTTHQHTTTTNKILSLFKGTTRGVVKTAIGTDTVRAKAGSAPAKNRLGVIPRSGNTTTTTTTTAIDPAGPAEFEARCNGHKGTVYLSTGGATVPVVAFGRGGGQGHKGKRGGGESVKAVWSVPVADVVEIRKIGGYGWKAKLVVGWSMEREVKDGLVIRTGAGEEYKITAVPLRDELFNRLVAVGGQKWEAWIRYSSTFSRYLY</sequence>
<protein>
    <submittedName>
        <fullName evidence="1">Uncharacterized protein</fullName>
    </submittedName>
</protein>
<gene>
    <name evidence="1" type="ORF">F5144DRAFT_550738</name>
</gene>
<keyword evidence="2" id="KW-1185">Reference proteome</keyword>
<proteinExistence type="predicted"/>
<organism evidence="1 2">
    <name type="scientific">Chaetomium tenue</name>
    <dbReference type="NCBI Taxonomy" id="1854479"/>
    <lineage>
        <taxon>Eukaryota</taxon>
        <taxon>Fungi</taxon>
        <taxon>Dikarya</taxon>
        <taxon>Ascomycota</taxon>
        <taxon>Pezizomycotina</taxon>
        <taxon>Sordariomycetes</taxon>
        <taxon>Sordariomycetidae</taxon>
        <taxon>Sordariales</taxon>
        <taxon>Chaetomiaceae</taxon>
        <taxon>Chaetomium</taxon>
    </lineage>
</organism>
<name>A0ACB7P0T0_9PEZI</name>